<keyword evidence="3" id="KW-0255">Endonuclease</keyword>
<dbReference type="EC" id="3.1.-.-" evidence="3"/>
<dbReference type="SUPFAM" id="SSF50118">
    <property type="entry name" value="Cell growth inhibitor/plasmid maintenance toxic component"/>
    <property type="match status" value="1"/>
</dbReference>
<keyword evidence="3" id="KW-0378">Hydrolase</keyword>
<dbReference type="GO" id="GO:0016075">
    <property type="term" value="P:rRNA catabolic process"/>
    <property type="evidence" value="ECO:0007669"/>
    <property type="project" value="TreeGrafter"/>
</dbReference>
<evidence type="ECO:0000256" key="1">
    <source>
        <dbReference type="ARBA" id="ARBA00007521"/>
    </source>
</evidence>
<reference evidence="4 5" key="1">
    <citation type="submission" date="2018-11" db="EMBL/GenBank/DDBJ databases">
        <title>Sequencing the genomes of 1000 actinobacteria strains.</title>
        <authorList>
            <person name="Klenk H.-P."/>
        </authorList>
    </citation>
    <scope>NUCLEOTIDE SEQUENCE [LARGE SCALE GENOMIC DNA]</scope>
    <source>
        <strain evidence="4 5">DSM 14012</strain>
    </source>
</reference>
<evidence type="ECO:0000256" key="2">
    <source>
        <dbReference type="ARBA" id="ARBA00022649"/>
    </source>
</evidence>
<dbReference type="EMBL" id="RKHL01000001">
    <property type="protein sequence ID" value="ROR83762.1"/>
    <property type="molecule type" value="Genomic_DNA"/>
</dbReference>
<keyword evidence="5" id="KW-1185">Reference proteome</keyword>
<evidence type="ECO:0000313" key="4">
    <source>
        <dbReference type="EMBL" id="ROR83762.1"/>
    </source>
</evidence>
<comment type="function">
    <text evidence="3">Toxic component of a type II toxin-antitoxin (TA) system.</text>
</comment>
<dbReference type="InterPro" id="IPR011067">
    <property type="entry name" value="Plasmid_toxin/cell-grow_inhib"/>
</dbReference>
<comment type="caution">
    <text evidence="4">The sequence shown here is derived from an EMBL/GenBank/DDBJ whole genome shotgun (WGS) entry which is preliminary data.</text>
</comment>
<dbReference type="Gene3D" id="2.30.30.110">
    <property type="match status" value="1"/>
</dbReference>
<name>A0A3N2C8E9_9MICO</name>
<dbReference type="InterPro" id="IPR003477">
    <property type="entry name" value="PemK-like"/>
</dbReference>
<dbReference type="PIRSF" id="PIRSF033490">
    <property type="entry name" value="MazF"/>
    <property type="match status" value="1"/>
</dbReference>
<organism evidence="4 5">
    <name type="scientific">Plantibacter flavus</name>
    <dbReference type="NCBI Taxonomy" id="150123"/>
    <lineage>
        <taxon>Bacteria</taxon>
        <taxon>Bacillati</taxon>
        <taxon>Actinomycetota</taxon>
        <taxon>Actinomycetes</taxon>
        <taxon>Micrococcales</taxon>
        <taxon>Microbacteriaceae</taxon>
        <taxon>Plantibacter</taxon>
    </lineage>
</organism>
<gene>
    <name evidence="4" type="ORF">EDD42_3879</name>
</gene>
<dbReference type="GO" id="GO:0016787">
    <property type="term" value="F:hydrolase activity"/>
    <property type="evidence" value="ECO:0007669"/>
    <property type="project" value="UniProtKB-KW"/>
</dbReference>
<evidence type="ECO:0000313" key="5">
    <source>
        <dbReference type="Proteomes" id="UP000266915"/>
    </source>
</evidence>
<evidence type="ECO:0000256" key="3">
    <source>
        <dbReference type="PIRNR" id="PIRNR033490"/>
    </source>
</evidence>
<dbReference type="GO" id="GO:0006402">
    <property type="term" value="P:mRNA catabolic process"/>
    <property type="evidence" value="ECO:0007669"/>
    <property type="project" value="TreeGrafter"/>
</dbReference>
<sequence length="114" mass="12111">MIRRGDIRWVDLGPRERGSAPAGRRPVVVVQHDAYTRSALRTVIIAVVTSNTALAELPGNVFLPATASGLPKDSVVNTTQLLTLDEGDLGPAAGRVPATLLLDLDAGLRRVLHL</sequence>
<proteinExistence type="inferred from homology"/>
<dbReference type="GO" id="GO:0004521">
    <property type="term" value="F:RNA endonuclease activity"/>
    <property type="evidence" value="ECO:0007669"/>
    <property type="project" value="TreeGrafter"/>
</dbReference>
<comment type="similarity">
    <text evidence="1 3">Belongs to the PemK/MazF family.</text>
</comment>
<dbReference type="RefSeq" id="WP_280525948.1">
    <property type="nucleotide sequence ID" value="NZ_FXAP01000002.1"/>
</dbReference>
<protein>
    <recommendedName>
        <fullName evidence="3">mRNA interferase</fullName>
        <ecNumber evidence="3">3.1.-.-</ecNumber>
    </recommendedName>
</protein>
<keyword evidence="2" id="KW-1277">Toxin-antitoxin system</keyword>
<dbReference type="AlphaFoldDB" id="A0A3N2C8E9"/>
<dbReference type="Pfam" id="PF02452">
    <property type="entry name" value="PemK_toxin"/>
    <property type="match status" value="1"/>
</dbReference>
<dbReference type="PANTHER" id="PTHR33988">
    <property type="entry name" value="ENDORIBONUCLEASE MAZF-RELATED"/>
    <property type="match status" value="1"/>
</dbReference>
<dbReference type="PANTHER" id="PTHR33988:SF2">
    <property type="entry name" value="ENDORIBONUCLEASE MAZF"/>
    <property type="match status" value="1"/>
</dbReference>
<keyword evidence="3" id="KW-0540">Nuclease</keyword>
<accession>A0A3N2C8E9</accession>
<dbReference type="Proteomes" id="UP000266915">
    <property type="component" value="Unassembled WGS sequence"/>
</dbReference>
<dbReference type="GO" id="GO:0003677">
    <property type="term" value="F:DNA binding"/>
    <property type="evidence" value="ECO:0007669"/>
    <property type="project" value="InterPro"/>
</dbReference>